<dbReference type="Pfam" id="PF07993">
    <property type="entry name" value="NAD_binding_4"/>
    <property type="match status" value="1"/>
</dbReference>
<evidence type="ECO:0000256" key="1">
    <source>
        <dbReference type="ARBA" id="ARBA00001957"/>
    </source>
</evidence>
<keyword evidence="2" id="KW-0596">Phosphopantetheine</keyword>
<dbReference type="Gene3D" id="1.10.1200.10">
    <property type="entry name" value="ACP-like"/>
    <property type="match status" value="1"/>
</dbReference>
<dbReference type="PIRSF" id="PIRSF001617">
    <property type="entry name" value="Alpha-AR"/>
    <property type="match status" value="1"/>
</dbReference>
<comment type="caution">
    <text evidence="6">The sequence shown here is derived from an EMBL/GenBank/DDBJ whole genome shotgun (WGS) entry which is preliminary data.</text>
</comment>
<dbReference type="Pfam" id="PF00501">
    <property type="entry name" value="AMP-binding"/>
    <property type="match status" value="2"/>
</dbReference>
<dbReference type="InterPro" id="IPR036736">
    <property type="entry name" value="ACP-like_sf"/>
</dbReference>
<reference evidence="6" key="1">
    <citation type="submission" date="2022-06" db="EMBL/GenBank/DDBJ databases">
        <authorList>
            <person name="Dietemann V."/>
            <person name="Ory F."/>
            <person name="Dainat B."/>
            <person name="Oberhansli S."/>
        </authorList>
    </citation>
    <scope>NUCLEOTIDE SEQUENCE</scope>
    <source>
        <strain evidence="6">Ena-SAMPLE-TAB-26-04-2022-14:26:32:270-5432</strain>
    </source>
</reference>
<dbReference type="InterPro" id="IPR006162">
    <property type="entry name" value="Ppantetheine_attach_site"/>
</dbReference>
<dbReference type="Pfam" id="PF00668">
    <property type="entry name" value="Condensation"/>
    <property type="match status" value="1"/>
</dbReference>
<evidence type="ECO:0000259" key="5">
    <source>
        <dbReference type="PROSITE" id="PS50075"/>
    </source>
</evidence>
<dbReference type="InterPro" id="IPR020845">
    <property type="entry name" value="AMP-binding_CS"/>
</dbReference>
<proteinExistence type="predicted"/>
<dbReference type="InterPro" id="IPR042099">
    <property type="entry name" value="ANL_N_sf"/>
</dbReference>
<dbReference type="InterPro" id="IPR013120">
    <property type="entry name" value="FAR_NAD-bd"/>
</dbReference>
<dbReference type="PANTHER" id="PTHR44845">
    <property type="entry name" value="CARRIER DOMAIN-CONTAINING PROTEIN"/>
    <property type="match status" value="1"/>
</dbReference>
<dbReference type="PROSITE" id="PS00455">
    <property type="entry name" value="AMP_BINDING"/>
    <property type="match status" value="1"/>
</dbReference>
<evidence type="ECO:0000313" key="6">
    <source>
        <dbReference type="EMBL" id="CAH8243392.1"/>
    </source>
</evidence>
<dbReference type="Pfam" id="PF00550">
    <property type="entry name" value="PP-binding"/>
    <property type="match status" value="1"/>
</dbReference>
<dbReference type="EMBL" id="CALYLO010000001">
    <property type="protein sequence ID" value="CAH8243392.1"/>
    <property type="molecule type" value="Genomic_DNA"/>
</dbReference>
<keyword evidence="4" id="KW-0808">Transferase</keyword>
<dbReference type="InterPro" id="IPR013217">
    <property type="entry name" value="Methyltransf_12"/>
</dbReference>
<dbReference type="SUPFAM" id="SSF56801">
    <property type="entry name" value="Acetyl-CoA synthetase-like"/>
    <property type="match status" value="1"/>
</dbReference>
<dbReference type="Pfam" id="PF13193">
    <property type="entry name" value="AMP-binding_C"/>
    <property type="match status" value="1"/>
</dbReference>
<dbReference type="InterPro" id="IPR000873">
    <property type="entry name" value="AMP-dep_synth/lig_dom"/>
</dbReference>
<dbReference type="CDD" id="cd02440">
    <property type="entry name" value="AdoMet_MTases"/>
    <property type="match status" value="1"/>
</dbReference>
<evidence type="ECO:0000313" key="7">
    <source>
        <dbReference type="Proteomes" id="UP001154322"/>
    </source>
</evidence>
<dbReference type="PANTHER" id="PTHR44845:SF6">
    <property type="entry name" value="BETA-ALANINE-ACTIVATING ENZYME"/>
    <property type="match status" value="1"/>
</dbReference>
<dbReference type="InterPro" id="IPR020459">
    <property type="entry name" value="AMP-binding"/>
</dbReference>
<accession>A0ABN8U1H5</accession>
<dbReference type="Pfam" id="PF08242">
    <property type="entry name" value="Methyltransf_12"/>
    <property type="match status" value="1"/>
</dbReference>
<dbReference type="Gene3D" id="3.30.300.30">
    <property type="match status" value="1"/>
</dbReference>
<protein>
    <submittedName>
        <fullName evidence="6">Thioester reductase domain-containing protein</fullName>
    </submittedName>
</protein>
<dbReference type="Gene3D" id="3.30.559.30">
    <property type="entry name" value="Nonribosomal peptide synthetase, condensation domain"/>
    <property type="match status" value="1"/>
</dbReference>
<keyword evidence="3" id="KW-0597">Phosphoprotein</keyword>
<dbReference type="PROSITE" id="PS50075">
    <property type="entry name" value="CARRIER"/>
    <property type="match status" value="1"/>
</dbReference>
<dbReference type="Gene3D" id="3.40.50.150">
    <property type="entry name" value="Vaccinia Virus protein VP39"/>
    <property type="match status" value="1"/>
</dbReference>
<dbReference type="Gene3D" id="3.40.50.720">
    <property type="entry name" value="NAD(P)-binding Rossmann-like Domain"/>
    <property type="match status" value="1"/>
</dbReference>
<dbReference type="InterPro" id="IPR045851">
    <property type="entry name" value="AMP-bd_C_sf"/>
</dbReference>
<dbReference type="PROSITE" id="PS00012">
    <property type="entry name" value="PHOSPHOPANTETHEINE"/>
    <property type="match status" value="1"/>
</dbReference>
<dbReference type="SUPFAM" id="SSF47336">
    <property type="entry name" value="ACP-like"/>
    <property type="match status" value="1"/>
</dbReference>
<feature type="domain" description="Carrier" evidence="5">
    <location>
        <begin position="1046"/>
        <end position="1119"/>
    </location>
</feature>
<evidence type="ECO:0000256" key="3">
    <source>
        <dbReference type="ARBA" id="ARBA00022553"/>
    </source>
</evidence>
<dbReference type="Proteomes" id="UP001154322">
    <property type="component" value="Unassembled WGS sequence"/>
</dbReference>
<dbReference type="SUPFAM" id="SSF53335">
    <property type="entry name" value="S-adenosyl-L-methionine-dependent methyltransferases"/>
    <property type="match status" value="1"/>
</dbReference>
<dbReference type="PRINTS" id="PR00154">
    <property type="entry name" value="AMPBINDING"/>
</dbReference>
<dbReference type="InterPro" id="IPR010080">
    <property type="entry name" value="Thioester_reductase-like_dom"/>
</dbReference>
<dbReference type="CDD" id="cd05235">
    <property type="entry name" value="SDR_e1"/>
    <property type="match status" value="1"/>
</dbReference>
<keyword evidence="7" id="KW-1185">Reference proteome</keyword>
<dbReference type="NCBIfam" id="TIGR01746">
    <property type="entry name" value="Thioester-redct"/>
    <property type="match status" value="1"/>
</dbReference>
<dbReference type="InterPro" id="IPR036291">
    <property type="entry name" value="NAD(P)-bd_dom_sf"/>
</dbReference>
<dbReference type="SUPFAM" id="SSF52777">
    <property type="entry name" value="CoA-dependent acyltransferases"/>
    <property type="match status" value="1"/>
</dbReference>
<dbReference type="InterPro" id="IPR001242">
    <property type="entry name" value="Condensation_dom"/>
</dbReference>
<dbReference type="InterPro" id="IPR025110">
    <property type="entry name" value="AMP-bd_C"/>
</dbReference>
<comment type="cofactor">
    <cofactor evidence="1">
        <name>pantetheine 4'-phosphate</name>
        <dbReference type="ChEBI" id="CHEBI:47942"/>
    </cofactor>
</comment>
<sequence>MTNKISDIPLIDDRGRPEQEMQYWMNKLEGELHMSGFDFNLECPSGQASRQQHYEYSLEAGEALQLLTQCKHNPYAVFIALLATLQLLISRYSATDVVLLGIPQLKGNPDQPQPVKSEGPGLLPIRSHTDWSMSFRQYAGMIQQTVLEAYRHQHIPFANFLPERSDAGSNIFKTAVLLTNIHGSPAIENVSADILFGFRLDHDTLVLTVSFDAGLHSLDMIQQYAGHFRNLLTWLTTHPDEAMCKAEMLTSSEQLRYLHEFGHVANKADPDATVVEWFEARVKQFPDHPAVIDGECSYTYAELNARSNQLARFLMLQGVNVEEAVGILLHSSVAQAVAVLGVLKAGAAFVPIDADIPEERIRSIVNDAGIKLIISSKLFIRTLNRLQWECPALVRYLCLDSNRVLEEEEGESNSLMNEELWEYTGSVAGDEIAGGGWVNSYTGEHFSKQEMDEYGDNVLAKLRPYLNKRQKVLEIGCASGITMYRIAPMVKEYYGTDLSAVIIAKNQMRNEQEGIQNITLQKLAAHEIGSVPGTFDLIILNSVVQCFHGHNYFRSVLRQAIAKLDTEGLIFIGDVMDQDRKEEFIESLREFAAQRPDKRSAAKLDWDEELFLSQSFFLDLQQDMKEIRRIEFSNKLGSIRYELTEYRYDVLLRINKAVPPIKSSEGKRQKYQLGARELEAVTDTSNLPQRAGIDNIAYVIYTSGTTGRPKGVMIEHRGLANLCAWHNDCFEVTSNDRATRYAGFGFDASIWELFPYLVQGATVYFVDQEMKLDVHKLNEFYENNRITISFLPTQMCEQFLEAGNRSLRYLLTGGDKLRHWKPASCQVVNNYGPTENTVVTTSGVLNGNSPIIPIGKPISNVGVMILDPYARLQPVGAPGEICISGTGLSRGYVDQQGLMEEKYIDHPFVPGEKMYKSGDLGRWMPDGSIEFLGRLDCQVKIRGYRIELAEVENQLLKLTNMKEAVVIDRQDDEGTRYLCAYYVTKSPGMEAADVKQALAKELPDYMIPPYFVEMPSIPLMPSGKVNRKLLPEPDERLCLKKKGYKAPNNEMQRMLCGMWQEVLGAAKIGIRDNFFDIGGNSLKAVRAVSKMSQQFEVDINQLFQNPTIEQLSRHIQFKKISLEEKIERAKQLISLPRKEMSEIAEFAGKLEAYKEKGRHLLTSIELSDNSFFPANIFLTGATGYLGIHLLFELLESSHAHIYVLKRAGDQPEAETLLMRKAAYSFGDDAYGRFRHRIHVICGDIAKERFGLEPIEYRQLAERIDTVIHAAANVKHYGAYDDFYQANVLGTEHVIRFALETRGKSLHYISTVGVASGTINNAEKFLFTEDDHDVGQQSGNFYTKTKIEAEMKVWKSRQDGLAASIYRVGNLVCHSESGKFQENISDNGFYRMLRSFIGLERMPEQSLHAIDFSFVDDVSKAIVLLMKRQDKQSETYHVYNHKHVSLRKLSQWLNEAGYAVEAMPPAVFLDYLNANRNEQAAEEHVENILLHSRILDMDATFYYMTSDRTVKVLAELGFEWPEVNAGHIRKMMDYCAEVSFV</sequence>
<dbReference type="Gene3D" id="3.40.50.12780">
    <property type="entry name" value="N-terminal domain of ligase-like"/>
    <property type="match status" value="2"/>
</dbReference>
<dbReference type="InterPro" id="IPR009081">
    <property type="entry name" value="PP-bd_ACP"/>
</dbReference>
<evidence type="ECO:0000256" key="4">
    <source>
        <dbReference type="ARBA" id="ARBA00022679"/>
    </source>
</evidence>
<name>A0ABN8U1H5_9BACL</name>
<evidence type="ECO:0000256" key="2">
    <source>
        <dbReference type="ARBA" id="ARBA00022450"/>
    </source>
</evidence>
<gene>
    <name evidence="6" type="ORF">WJ0W_000633</name>
</gene>
<organism evidence="6 7">
    <name type="scientific">Paenibacillus melissococcoides</name>
    <dbReference type="NCBI Taxonomy" id="2912268"/>
    <lineage>
        <taxon>Bacteria</taxon>
        <taxon>Bacillati</taxon>
        <taxon>Bacillota</taxon>
        <taxon>Bacilli</taxon>
        <taxon>Bacillales</taxon>
        <taxon>Paenibacillaceae</taxon>
        <taxon>Paenibacillus</taxon>
    </lineage>
</organism>
<dbReference type="SUPFAM" id="SSF51735">
    <property type="entry name" value="NAD(P)-binding Rossmann-fold domains"/>
    <property type="match status" value="1"/>
</dbReference>
<dbReference type="InterPro" id="IPR029063">
    <property type="entry name" value="SAM-dependent_MTases_sf"/>
</dbReference>
<dbReference type="RefSeq" id="WP_213429177.1">
    <property type="nucleotide sequence ID" value="NZ_AP031286.1"/>
</dbReference>